<protein>
    <submittedName>
        <fullName evidence="1">Uncharacterized protein</fullName>
    </submittedName>
</protein>
<organism evidence="1">
    <name type="scientific">marine sediment metagenome</name>
    <dbReference type="NCBI Taxonomy" id="412755"/>
    <lineage>
        <taxon>unclassified sequences</taxon>
        <taxon>metagenomes</taxon>
        <taxon>ecological metagenomes</taxon>
    </lineage>
</organism>
<sequence>MISNELWTDEELDREEYEFLPLDDIGTPCFFRVKDWNHIEELSFRNREGNLFTRNYLLTTKGFLPLSSVRLRRQLKSFATINEKRELTIQRWCEGEDTRSTVYKVELNLGVVVKKKKPPASKRAKTK</sequence>
<dbReference type="EMBL" id="BART01001816">
    <property type="protein sequence ID" value="GAG73415.1"/>
    <property type="molecule type" value="Genomic_DNA"/>
</dbReference>
<gene>
    <name evidence="1" type="ORF">S01H4_06040</name>
</gene>
<accession>X0ZUE8</accession>
<reference evidence="1" key="1">
    <citation type="journal article" date="2014" name="Front. Microbiol.">
        <title>High frequency of phylogenetically diverse reductive dehalogenase-homologous genes in deep subseafloor sedimentary metagenomes.</title>
        <authorList>
            <person name="Kawai M."/>
            <person name="Futagami T."/>
            <person name="Toyoda A."/>
            <person name="Takaki Y."/>
            <person name="Nishi S."/>
            <person name="Hori S."/>
            <person name="Arai W."/>
            <person name="Tsubouchi T."/>
            <person name="Morono Y."/>
            <person name="Uchiyama I."/>
            <person name="Ito T."/>
            <person name="Fujiyama A."/>
            <person name="Inagaki F."/>
            <person name="Takami H."/>
        </authorList>
    </citation>
    <scope>NUCLEOTIDE SEQUENCE</scope>
    <source>
        <strain evidence="1">Expedition CK06-06</strain>
    </source>
</reference>
<comment type="caution">
    <text evidence="1">The sequence shown here is derived from an EMBL/GenBank/DDBJ whole genome shotgun (WGS) entry which is preliminary data.</text>
</comment>
<name>X0ZUE8_9ZZZZ</name>
<proteinExistence type="predicted"/>
<dbReference type="AlphaFoldDB" id="X0ZUE8"/>
<evidence type="ECO:0000313" key="1">
    <source>
        <dbReference type="EMBL" id="GAG73415.1"/>
    </source>
</evidence>